<evidence type="ECO:0000256" key="5">
    <source>
        <dbReference type="PIRSR" id="PIRSR615500-1"/>
    </source>
</evidence>
<dbReference type="SUPFAM" id="SSF52743">
    <property type="entry name" value="Subtilisin-like"/>
    <property type="match status" value="1"/>
</dbReference>
<dbReference type="AlphaFoldDB" id="A0A1H1S6K4"/>
<dbReference type="PROSITE" id="PS00137">
    <property type="entry name" value="SUBTILASE_HIS"/>
    <property type="match status" value="1"/>
</dbReference>
<evidence type="ECO:0000313" key="9">
    <source>
        <dbReference type="EMBL" id="SDS43604.1"/>
    </source>
</evidence>
<dbReference type="PROSITE" id="PS00136">
    <property type="entry name" value="SUBTILASE_ASP"/>
    <property type="match status" value="1"/>
</dbReference>
<gene>
    <name evidence="9" type="ORF">SAMN04489716_0779</name>
</gene>
<dbReference type="InterPro" id="IPR036852">
    <property type="entry name" value="Peptidase_S8/S53_dom_sf"/>
</dbReference>
<evidence type="ECO:0000313" key="10">
    <source>
        <dbReference type="Proteomes" id="UP000198688"/>
    </source>
</evidence>
<protein>
    <submittedName>
        <fullName evidence="9">Subtilase family protein</fullName>
    </submittedName>
</protein>
<name>A0A1H1S6K4_9ACTN</name>
<evidence type="ECO:0000259" key="8">
    <source>
        <dbReference type="Pfam" id="PF00082"/>
    </source>
</evidence>
<evidence type="ECO:0000256" key="2">
    <source>
        <dbReference type="ARBA" id="ARBA00022670"/>
    </source>
</evidence>
<dbReference type="PANTHER" id="PTHR43806">
    <property type="entry name" value="PEPTIDASE S8"/>
    <property type="match status" value="1"/>
</dbReference>
<accession>A0A1H1S6K4</accession>
<keyword evidence="2 6" id="KW-0645">Protease</keyword>
<dbReference type="PRINTS" id="PR00723">
    <property type="entry name" value="SUBTILISIN"/>
</dbReference>
<dbReference type="InterPro" id="IPR013783">
    <property type="entry name" value="Ig-like_fold"/>
</dbReference>
<evidence type="ECO:0000256" key="6">
    <source>
        <dbReference type="PROSITE-ProRule" id="PRU01240"/>
    </source>
</evidence>
<keyword evidence="10" id="KW-1185">Reference proteome</keyword>
<evidence type="ECO:0000256" key="1">
    <source>
        <dbReference type="ARBA" id="ARBA00011073"/>
    </source>
</evidence>
<dbReference type="GO" id="GO:0005975">
    <property type="term" value="P:carbohydrate metabolic process"/>
    <property type="evidence" value="ECO:0007669"/>
    <property type="project" value="UniProtKB-ARBA"/>
</dbReference>
<dbReference type="Proteomes" id="UP000198688">
    <property type="component" value="Chromosome I"/>
</dbReference>
<feature type="active site" description="Charge relay system" evidence="5 6">
    <location>
        <position position="262"/>
    </location>
</feature>
<dbReference type="InterPro" id="IPR023827">
    <property type="entry name" value="Peptidase_S8_Asp-AS"/>
</dbReference>
<reference evidence="9 10" key="1">
    <citation type="submission" date="2016-10" db="EMBL/GenBank/DDBJ databases">
        <authorList>
            <person name="de Groot N.N."/>
        </authorList>
    </citation>
    <scope>NUCLEOTIDE SEQUENCE [LARGE SCALE GENOMIC DNA]</scope>
    <source>
        <strain evidence="9 10">DSM 43941</strain>
    </source>
</reference>
<dbReference type="STRING" id="113562.SAMN04489716_0779"/>
<keyword evidence="4 6" id="KW-0720">Serine protease</keyword>
<comment type="similarity">
    <text evidence="1 6 7">Belongs to the peptidase S8 family.</text>
</comment>
<dbReference type="PROSITE" id="PS00138">
    <property type="entry name" value="SUBTILASE_SER"/>
    <property type="match status" value="1"/>
</dbReference>
<dbReference type="Pfam" id="PF00082">
    <property type="entry name" value="Peptidase_S8"/>
    <property type="match status" value="1"/>
</dbReference>
<dbReference type="Gene3D" id="3.40.50.200">
    <property type="entry name" value="Peptidase S8/S53 domain"/>
    <property type="match status" value="1"/>
</dbReference>
<dbReference type="PROSITE" id="PS51892">
    <property type="entry name" value="SUBTILASE"/>
    <property type="match status" value="1"/>
</dbReference>
<dbReference type="InterPro" id="IPR000209">
    <property type="entry name" value="Peptidase_S8/S53_dom"/>
</dbReference>
<evidence type="ECO:0000256" key="7">
    <source>
        <dbReference type="RuleBase" id="RU003355"/>
    </source>
</evidence>
<dbReference type="Gene3D" id="2.60.40.10">
    <property type="entry name" value="Immunoglobulins"/>
    <property type="match status" value="1"/>
</dbReference>
<evidence type="ECO:0000256" key="3">
    <source>
        <dbReference type="ARBA" id="ARBA00022801"/>
    </source>
</evidence>
<organism evidence="9 10">
    <name type="scientific">Actinoplanes derwentensis</name>
    <dbReference type="NCBI Taxonomy" id="113562"/>
    <lineage>
        <taxon>Bacteria</taxon>
        <taxon>Bacillati</taxon>
        <taxon>Actinomycetota</taxon>
        <taxon>Actinomycetes</taxon>
        <taxon>Micromonosporales</taxon>
        <taxon>Micromonosporaceae</taxon>
        <taxon>Actinoplanes</taxon>
    </lineage>
</organism>
<dbReference type="GO" id="GO:0006508">
    <property type="term" value="P:proteolysis"/>
    <property type="evidence" value="ECO:0007669"/>
    <property type="project" value="UniProtKB-KW"/>
</dbReference>
<feature type="active site" description="Charge relay system" evidence="5 6">
    <location>
        <position position="440"/>
    </location>
</feature>
<dbReference type="InterPro" id="IPR050131">
    <property type="entry name" value="Peptidase_S8_subtilisin-like"/>
</dbReference>
<keyword evidence="3 6" id="KW-0378">Hydrolase</keyword>
<dbReference type="EMBL" id="LT629758">
    <property type="protein sequence ID" value="SDS43604.1"/>
    <property type="molecule type" value="Genomic_DNA"/>
</dbReference>
<dbReference type="GO" id="GO:0004252">
    <property type="term" value="F:serine-type endopeptidase activity"/>
    <property type="evidence" value="ECO:0007669"/>
    <property type="project" value="UniProtKB-UniRule"/>
</dbReference>
<dbReference type="PANTHER" id="PTHR43806:SF11">
    <property type="entry name" value="CEREVISIN-RELATED"/>
    <property type="match status" value="1"/>
</dbReference>
<dbReference type="InterPro" id="IPR023828">
    <property type="entry name" value="Peptidase_S8_Ser-AS"/>
</dbReference>
<evidence type="ECO:0000256" key="4">
    <source>
        <dbReference type="ARBA" id="ARBA00022825"/>
    </source>
</evidence>
<feature type="domain" description="Peptidase S8/S53" evidence="8">
    <location>
        <begin position="217"/>
        <end position="487"/>
    </location>
</feature>
<dbReference type="InterPro" id="IPR022398">
    <property type="entry name" value="Peptidase_S8_His-AS"/>
</dbReference>
<proteinExistence type="inferred from homology"/>
<feature type="active site" description="Charge relay system" evidence="5 6">
    <location>
        <position position="226"/>
    </location>
</feature>
<sequence length="1050" mass="108798">MDELNHAQPDLSTGGVHKRRPGFISLGVSTLRRRSLATVGVLGLVLSGASAPAVAATVTSGETARTVTLITGDRVTLNGGAVRVTPGPGRAGIPTATSTVGGRTRVVPADALPLLRAGRLDERLFDVTGLIAAGYDDRRADLPLITSGGAVPSGARVRSLPSISAVAVRTPKKDLARVWQSWADRGKVWLDAKGRFTAADGVQQIGATLAWQEGLTGAGVTVGVIDSGVDATHPDLAPIVAAQTDFSTGVPTSTDVHDLMGHGTAVASILAGTGAASEGRYRGVAPGVRLVSAKVGDWDVTESAVIAAMEWTAGTQHAKVVNMSLGFPNTPGNDPLETAVEELTDRYGTLFVVAAGNEGNNGNDPNNGDDYVVASPADAASALSVGAVDRDDRLAPFSSRGPGLDGDAVKPEITGPGVDIVHALSSDVGSEAYDAGNGTSYASPHVAGSAAILAQKHPEWTPDQLKAALMGAARPADGLGVFAQGAGRVDVARAVHTTLLADPPSLSLGDQLAKDVTYRNFGSEPLTVSLRATAPFTVNASTLTVPAGGSATARVTVAATLTGGAHSGRLTATAGGQVVTTPVGVVRETAKADLDLHIVGFDGQPTADHYTQVIGLDTPYQHDTVYDYPWAADLSLRVPTGRYAIITQYFRQAEDGTWHSTAIAQPSLAVTTTTDVTVDTRNAKPVTATVPDAAAGFEAGSLAFGVRTPNGWASYGVNSYGGVLNSAQLGPDGDALLSVVRLAYTSASGVYHLAWPVKGRVPTGFAGTVSARDLAVETGAMRRQATDSSYYLSAGVHVPGVPLTFAPLSTDPSTTRYFSTSGGVRWSTNIYEWREEGNYEDVQTVGEPRRYEPGKRYTAAYNNPVIAPCLTDAGNTWVEDRLRIRVAMNCDSDGHAGTTGNVPASTTLFRNGEQVAQSGIGGEADFRVTRSPASYRLRLEQTRPEAFATSTATTVDWTFTDPAAVPTLGTVRIVPAGSGVLLTAPSGTRSVRLDVSTDDGVTWQQTTVVRNTDGTYQAAVTRTGHVSLRVTAKGPSTTVTETLIRALSPA</sequence>
<dbReference type="InterPro" id="IPR015500">
    <property type="entry name" value="Peptidase_S8_subtilisin-rel"/>
</dbReference>